<organism evidence="4 5">
    <name type="scientific">Trichormus variabilis NIES-23</name>
    <dbReference type="NCBI Taxonomy" id="1973479"/>
    <lineage>
        <taxon>Bacteria</taxon>
        <taxon>Bacillati</taxon>
        <taxon>Cyanobacteriota</taxon>
        <taxon>Cyanophyceae</taxon>
        <taxon>Nostocales</taxon>
        <taxon>Nostocaceae</taxon>
        <taxon>Trichormus</taxon>
    </lineage>
</organism>
<dbReference type="InterPro" id="IPR003812">
    <property type="entry name" value="Fido"/>
</dbReference>
<proteinExistence type="predicted"/>
<evidence type="ECO:0000259" key="3">
    <source>
        <dbReference type="PROSITE" id="PS51459"/>
    </source>
</evidence>
<dbReference type="Pfam" id="PF02661">
    <property type="entry name" value="Fic"/>
    <property type="match status" value="1"/>
</dbReference>
<dbReference type="InterPro" id="IPR036597">
    <property type="entry name" value="Fido-like_dom_sf"/>
</dbReference>
<sequence>MAAGTNYIYPPHYLLSQLMADFVIWLNSNAALTLHPVEYATMAHYRFVSIHPFRDGNGRTARLIMNLLLIRAGYPIVVINNQVRNDYINALAYGQQNQDDLSGLFDLVCDAVISSLVETLRLLVTASSSREKGQVFYQEIIDFIDKNVGK</sequence>
<dbReference type="PROSITE" id="PS51459">
    <property type="entry name" value="FIDO"/>
    <property type="match status" value="1"/>
</dbReference>
<reference evidence="4 5" key="1">
    <citation type="submission" date="2017-06" db="EMBL/GenBank/DDBJ databases">
        <title>Genome sequencing of cyanobaciteial culture collection at National Institute for Environmental Studies (NIES).</title>
        <authorList>
            <person name="Hirose Y."/>
            <person name="Shimura Y."/>
            <person name="Fujisawa T."/>
            <person name="Nakamura Y."/>
            <person name="Kawachi M."/>
        </authorList>
    </citation>
    <scope>NUCLEOTIDE SEQUENCE [LARGE SCALE GENOMIC DNA]</scope>
    <source>
        <strain evidence="4 5">NIES-23</strain>
    </source>
</reference>
<dbReference type="EMBL" id="AP018216">
    <property type="protein sequence ID" value="BAY71475.1"/>
    <property type="molecule type" value="Genomic_DNA"/>
</dbReference>
<keyword evidence="2" id="KW-0547">Nucleotide-binding</keyword>
<feature type="active site" evidence="1">
    <location>
        <position position="51"/>
    </location>
</feature>
<feature type="domain" description="Fido" evidence="3">
    <location>
        <begin position="1"/>
        <end position="110"/>
    </location>
</feature>
<dbReference type="AlphaFoldDB" id="A0A1Z4KR36"/>
<keyword evidence="2" id="KW-0067">ATP-binding</keyword>
<dbReference type="Proteomes" id="UP000217507">
    <property type="component" value="Chromosome"/>
</dbReference>
<gene>
    <name evidence="4" type="ORF">NIES23_42930</name>
</gene>
<evidence type="ECO:0000313" key="5">
    <source>
        <dbReference type="Proteomes" id="UP000217507"/>
    </source>
</evidence>
<dbReference type="SUPFAM" id="SSF140931">
    <property type="entry name" value="Fic-like"/>
    <property type="match status" value="1"/>
</dbReference>
<evidence type="ECO:0000256" key="1">
    <source>
        <dbReference type="PIRSR" id="PIRSR640198-1"/>
    </source>
</evidence>
<protein>
    <recommendedName>
        <fullName evidence="3">Fido domain-containing protein</fullName>
    </recommendedName>
</protein>
<feature type="binding site" evidence="2">
    <location>
        <begin position="55"/>
        <end position="62"/>
    </location>
    <ligand>
        <name>ATP</name>
        <dbReference type="ChEBI" id="CHEBI:30616"/>
    </ligand>
</feature>
<dbReference type="GO" id="GO:0005524">
    <property type="term" value="F:ATP binding"/>
    <property type="evidence" value="ECO:0007669"/>
    <property type="project" value="UniProtKB-KW"/>
</dbReference>
<accession>A0A1Z4KR36</accession>
<dbReference type="Gene3D" id="1.10.3290.10">
    <property type="entry name" value="Fido-like domain"/>
    <property type="match status" value="1"/>
</dbReference>
<dbReference type="InterPro" id="IPR040198">
    <property type="entry name" value="Fido_containing"/>
</dbReference>
<dbReference type="PANTHER" id="PTHR13504">
    <property type="entry name" value="FIDO DOMAIN-CONTAINING PROTEIN DDB_G0283145"/>
    <property type="match status" value="1"/>
</dbReference>
<dbReference type="PANTHER" id="PTHR13504:SF38">
    <property type="entry name" value="FIDO DOMAIN-CONTAINING PROTEIN"/>
    <property type="match status" value="1"/>
</dbReference>
<evidence type="ECO:0000313" key="4">
    <source>
        <dbReference type="EMBL" id="BAY71475.1"/>
    </source>
</evidence>
<feature type="binding site" evidence="2">
    <location>
        <position position="97"/>
    </location>
    <ligand>
        <name>ATP</name>
        <dbReference type="ChEBI" id="CHEBI:30616"/>
    </ligand>
</feature>
<evidence type="ECO:0000256" key="2">
    <source>
        <dbReference type="PIRSR" id="PIRSR640198-2"/>
    </source>
</evidence>
<name>A0A1Z4KR36_ANAVA</name>